<dbReference type="GO" id="GO:0022857">
    <property type="term" value="F:transmembrane transporter activity"/>
    <property type="evidence" value="ECO:0007669"/>
    <property type="project" value="TreeGrafter"/>
</dbReference>
<dbReference type="Pfam" id="PF02687">
    <property type="entry name" value="FtsX"/>
    <property type="match status" value="1"/>
</dbReference>
<evidence type="ECO:0000256" key="3">
    <source>
        <dbReference type="ARBA" id="ARBA00022692"/>
    </source>
</evidence>
<feature type="transmembrane region" description="Helical" evidence="7">
    <location>
        <begin position="338"/>
        <end position="369"/>
    </location>
</feature>
<keyword evidence="2" id="KW-1003">Cell membrane</keyword>
<evidence type="ECO:0000259" key="8">
    <source>
        <dbReference type="Pfam" id="PF02687"/>
    </source>
</evidence>
<dbReference type="AlphaFoldDB" id="U5VY84"/>
<dbReference type="OrthoDB" id="3687249at2"/>
<evidence type="ECO:0000256" key="1">
    <source>
        <dbReference type="ARBA" id="ARBA00004651"/>
    </source>
</evidence>
<evidence type="ECO:0000256" key="4">
    <source>
        <dbReference type="ARBA" id="ARBA00022989"/>
    </source>
</evidence>
<dbReference type="PANTHER" id="PTHR30572:SF4">
    <property type="entry name" value="ABC TRANSPORTER PERMEASE YTRF"/>
    <property type="match status" value="1"/>
</dbReference>
<dbReference type="Proteomes" id="UP000017746">
    <property type="component" value="Chromosome"/>
</dbReference>
<dbReference type="HOGENOM" id="CLU_643865_0_0_11"/>
<dbReference type="EMBL" id="CP006272">
    <property type="protein sequence ID" value="AGZ40596.1"/>
    <property type="molecule type" value="Genomic_DNA"/>
</dbReference>
<name>U5VY84_9ACTN</name>
<keyword evidence="4 7" id="KW-1133">Transmembrane helix</keyword>
<feature type="transmembrane region" description="Helical" evidence="7">
    <location>
        <begin position="291"/>
        <end position="317"/>
    </location>
</feature>
<evidence type="ECO:0000256" key="7">
    <source>
        <dbReference type="SAM" id="Phobius"/>
    </source>
</evidence>
<reference evidence="9 10" key="1">
    <citation type="journal article" date="2014" name="J. Biotechnol.">
        <title>Complete genome sequence of the actinobacterium Actinoplanes friuliensis HAG 010964, producer of the lipopeptide antibiotic friulimycin.</title>
        <authorList>
            <person name="Ruckert C."/>
            <person name="Szczepanowski R."/>
            <person name="Albersmeier A."/>
            <person name="Goesmann A."/>
            <person name="Fischer N."/>
            <person name="Steinkamper A."/>
            <person name="Puhler A."/>
            <person name="Biener R."/>
            <person name="Schwartz D."/>
            <person name="Kalinowski J."/>
        </authorList>
    </citation>
    <scope>NUCLEOTIDE SEQUENCE [LARGE SCALE GENOMIC DNA]</scope>
    <source>
        <strain evidence="9 10">DSM 7358</strain>
    </source>
</reference>
<dbReference type="InterPro" id="IPR003838">
    <property type="entry name" value="ABC3_permease_C"/>
</dbReference>
<dbReference type="KEGG" id="afs:AFR_11535"/>
<comment type="subcellular location">
    <subcellularLocation>
        <location evidence="1">Cell membrane</location>
        <topology evidence="1">Multi-pass membrane protein</topology>
    </subcellularLocation>
</comment>
<keyword evidence="3 7" id="KW-0812">Transmembrane</keyword>
<evidence type="ECO:0000313" key="9">
    <source>
        <dbReference type="EMBL" id="AGZ40596.1"/>
    </source>
</evidence>
<keyword evidence="5 7" id="KW-0472">Membrane</keyword>
<organism evidence="9 10">
    <name type="scientific">Actinoplanes friuliensis DSM 7358</name>
    <dbReference type="NCBI Taxonomy" id="1246995"/>
    <lineage>
        <taxon>Bacteria</taxon>
        <taxon>Bacillati</taxon>
        <taxon>Actinomycetota</taxon>
        <taxon>Actinomycetes</taxon>
        <taxon>Micromonosporales</taxon>
        <taxon>Micromonosporaceae</taxon>
        <taxon>Actinoplanes</taxon>
    </lineage>
</organism>
<accession>U5VY84</accession>
<feature type="transmembrane region" description="Helical" evidence="7">
    <location>
        <begin position="389"/>
        <end position="413"/>
    </location>
</feature>
<sequence length="423" mass="44412">MRRLSGRFRSALIIGIQGIRARKLRTLLSMVSLFLGVLAVVVVQAGASIAERALFAGVELSNGIDGTKVMDMPPLPQAADIVVDTVRGRSDAMAMLTVSAIIGEPGVTPVNQGAAPFDEDWGGQCYPEQGCDPTQVAPKGQAIEVRLVAMTGDIRPFRPYRPQTGDWLDFSTVPSMAPKIVLNLEAAKGFSRYKVPAEMRVNGASANLTPQLVGVVDDGGYQPQAYVRLDELVTWLPASGLADPSSGGMQVLMAGDTPVEQILITKLRGAGADPYVTTVDSREQGQKEIRLLRLVFLAMAGLVLLIGVAGILNVGLATVGERIEEFALRRAVGTPRSLLAGIVLAETLLTGLLTAAAAIGVSVVGLKALSAFVGESEPFLRDLQFPWDAGVAGIIAGLIAGILGGFVPAVRAARIPIATVMRA</sequence>
<evidence type="ECO:0000256" key="6">
    <source>
        <dbReference type="ARBA" id="ARBA00038076"/>
    </source>
</evidence>
<dbReference type="eggNOG" id="COG0577">
    <property type="taxonomic scope" value="Bacteria"/>
</dbReference>
<protein>
    <submittedName>
        <fullName evidence="9">Putative permease</fullName>
    </submittedName>
</protein>
<evidence type="ECO:0000256" key="2">
    <source>
        <dbReference type="ARBA" id="ARBA00022475"/>
    </source>
</evidence>
<dbReference type="InterPro" id="IPR050250">
    <property type="entry name" value="Macrolide_Exporter_MacB"/>
</dbReference>
<keyword evidence="10" id="KW-1185">Reference proteome</keyword>
<feature type="domain" description="ABC3 transporter permease C-terminal" evidence="8">
    <location>
        <begin position="298"/>
        <end position="416"/>
    </location>
</feature>
<dbReference type="STRING" id="1246995.AFR_11535"/>
<feature type="transmembrane region" description="Helical" evidence="7">
    <location>
        <begin position="27"/>
        <end position="47"/>
    </location>
</feature>
<comment type="similarity">
    <text evidence="6">Belongs to the ABC-4 integral membrane protein family.</text>
</comment>
<dbReference type="RefSeq" id="WP_023360603.1">
    <property type="nucleotide sequence ID" value="NC_022657.1"/>
</dbReference>
<evidence type="ECO:0000256" key="5">
    <source>
        <dbReference type="ARBA" id="ARBA00023136"/>
    </source>
</evidence>
<evidence type="ECO:0000313" key="10">
    <source>
        <dbReference type="Proteomes" id="UP000017746"/>
    </source>
</evidence>
<proteinExistence type="inferred from homology"/>
<gene>
    <name evidence="9" type="ORF">AFR_11535</name>
</gene>
<dbReference type="GO" id="GO:0005886">
    <property type="term" value="C:plasma membrane"/>
    <property type="evidence" value="ECO:0007669"/>
    <property type="project" value="UniProtKB-SubCell"/>
</dbReference>
<dbReference type="PATRIC" id="fig|1246995.3.peg.2351"/>
<dbReference type="PANTHER" id="PTHR30572">
    <property type="entry name" value="MEMBRANE COMPONENT OF TRANSPORTER-RELATED"/>
    <property type="match status" value="1"/>
</dbReference>